<comment type="caution">
    <text evidence="2">The sequence shown here is derived from an EMBL/GenBank/DDBJ whole genome shotgun (WGS) entry which is preliminary data.</text>
</comment>
<name>A0A4U5WLT9_STRLS</name>
<feature type="region of interest" description="Disordered" evidence="1">
    <location>
        <begin position="53"/>
        <end position="75"/>
    </location>
</feature>
<gene>
    <name evidence="2" type="ORF">E4U91_25000</name>
</gene>
<reference evidence="2 3" key="1">
    <citation type="submission" date="2019-04" db="EMBL/GenBank/DDBJ databases">
        <title>Streptomyces lasaliensis sp. nov., an Actinomycete isolated from soil which produces the polyether antibiotic lasalocid.</title>
        <authorList>
            <person name="Erwin G."/>
            <person name="Haber C."/>
        </authorList>
    </citation>
    <scope>NUCLEOTIDE SEQUENCE [LARGE SCALE GENOMIC DNA]</scope>
    <source>
        <strain evidence="2 3">X-537</strain>
    </source>
</reference>
<keyword evidence="3" id="KW-1185">Reference proteome</keyword>
<organism evidence="2 3">
    <name type="scientific">Streptomyces lasalocidi</name>
    <name type="common">Streptomyces lasaliensis</name>
    <dbReference type="NCBI Taxonomy" id="324833"/>
    <lineage>
        <taxon>Bacteria</taxon>
        <taxon>Bacillati</taxon>
        <taxon>Actinomycetota</taxon>
        <taxon>Actinomycetes</taxon>
        <taxon>Kitasatosporales</taxon>
        <taxon>Streptomycetaceae</taxon>
        <taxon>Streptomyces</taxon>
    </lineage>
</organism>
<evidence type="ECO:0000313" key="2">
    <source>
        <dbReference type="EMBL" id="TKT03029.1"/>
    </source>
</evidence>
<dbReference type="EMBL" id="SZNQ01000001">
    <property type="protein sequence ID" value="TKT03029.1"/>
    <property type="molecule type" value="Genomic_DNA"/>
</dbReference>
<dbReference type="Proteomes" id="UP000305929">
    <property type="component" value="Unassembled WGS sequence"/>
</dbReference>
<protein>
    <submittedName>
        <fullName evidence="2">Uncharacterized protein</fullName>
    </submittedName>
</protein>
<proteinExistence type="predicted"/>
<dbReference type="AlphaFoldDB" id="A0A4U5WLT9"/>
<feature type="compositionally biased region" description="Pro residues" evidence="1">
    <location>
        <begin position="53"/>
        <end position="62"/>
    </location>
</feature>
<evidence type="ECO:0000256" key="1">
    <source>
        <dbReference type="SAM" id="MobiDB-lite"/>
    </source>
</evidence>
<evidence type="ECO:0000313" key="3">
    <source>
        <dbReference type="Proteomes" id="UP000305929"/>
    </source>
</evidence>
<sequence>MPETGGDPVDTREDFNRTVQLLGALALYAHTFGADRAFVDAIGPSLAVSLPNPPPGVFPPGYDPSDGPQYPGGQP</sequence>
<dbReference type="OrthoDB" id="4245446at2"/>
<accession>A0A4U5WLT9</accession>